<feature type="domain" description="Response regulatory" evidence="11">
    <location>
        <begin position="3"/>
        <end position="119"/>
    </location>
</feature>
<dbReference type="Proteomes" id="UP001228113">
    <property type="component" value="Chromosome"/>
</dbReference>
<dbReference type="InterPro" id="IPR051271">
    <property type="entry name" value="2C-system_Tx_regulators"/>
</dbReference>
<evidence type="ECO:0000256" key="10">
    <source>
        <dbReference type="PROSITE-ProRule" id="PRU00169"/>
    </source>
</evidence>
<dbReference type="GO" id="GO:0003700">
    <property type="term" value="F:DNA-binding transcription factor activity"/>
    <property type="evidence" value="ECO:0007669"/>
    <property type="project" value="InterPro"/>
</dbReference>
<evidence type="ECO:0000256" key="5">
    <source>
        <dbReference type="ARBA" id="ARBA00023015"/>
    </source>
</evidence>
<dbReference type="GO" id="GO:0005737">
    <property type="term" value="C:cytoplasm"/>
    <property type="evidence" value="ECO:0007669"/>
    <property type="project" value="UniProtKB-SubCell"/>
</dbReference>
<gene>
    <name evidence="12" type="ORF">METESE_16200</name>
</gene>
<keyword evidence="13" id="KW-1185">Reference proteome</keyword>
<dbReference type="SUPFAM" id="SSF52172">
    <property type="entry name" value="CheY-like"/>
    <property type="match status" value="1"/>
</dbReference>
<dbReference type="InterPro" id="IPR024187">
    <property type="entry name" value="Sig_transdc_resp-reg_cit/mal"/>
</dbReference>
<dbReference type="PIRSF" id="PIRSF006171">
    <property type="entry name" value="RR_citrat_malat"/>
    <property type="match status" value="1"/>
</dbReference>
<evidence type="ECO:0000256" key="9">
    <source>
        <dbReference type="PIRNR" id="PIRNR006171"/>
    </source>
</evidence>
<comment type="subcellular location">
    <subcellularLocation>
        <location evidence="1 9">Cytoplasm</location>
    </subcellularLocation>
</comment>
<dbReference type="RefSeq" id="WP_243347482.1">
    <property type="nucleotide sequence ID" value="NZ_AP027081.1"/>
</dbReference>
<evidence type="ECO:0000259" key="11">
    <source>
        <dbReference type="PROSITE" id="PS50110"/>
    </source>
</evidence>
<dbReference type="SMART" id="SM00448">
    <property type="entry name" value="REC"/>
    <property type="match status" value="1"/>
</dbReference>
<dbReference type="PANTHER" id="PTHR45526:SF1">
    <property type="entry name" value="TRANSCRIPTIONAL REGULATORY PROTEIN DCUR-RELATED"/>
    <property type="match status" value="1"/>
</dbReference>
<keyword evidence="2 9" id="KW-0963">Cytoplasm</keyword>
<reference evidence="12" key="1">
    <citation type="journal article" date="2023" name="Int. J. Syst. Evol. Microbiol.">
        <title>Mesoterricola silvestris gen. nov., sp. nov., Mesoterricola sediminis sp. nov., Geothrix oryzae sp. nov., Geothrix edaphica sp. nov., Geothrix rubra sp. nov., and Geothrix limicola sp. nov., six novel members of Acidobacteriota isolated from soils.</title>
        <authorList>
            <person name="Itoh H."/>
            <person name="Sugisawa Y."/>
            <person name="Mise K."/>
            <person name="Xu Z."/>
            <person name="Kuniyasu M."/>
            <person name="Ushijima N."/>
            <person name="Kawano K."/>
            <person name="Kobayashi E."/>
            <person name="Shiratori Y."/>
            <person name="Masuda Y."/>
            <person name="Senoo K."/>
        </authorList>
    </citation>
    <scope>NUCLEOTIDE SEQUENCE</scope>
    <source>
        <strain evidence="12">W786</strain>
    </source>
</reference>
<keyword evidence="5 9" id="KW-0805">Transcription regulation</keyword>
<keyword evidence="8 9" id="KW-0804">Transcription</keyword>
<dbReference type="GO" id="GO:0000156">
    <property type="term" value="F:phosphorelay response regulator activity"/>
    <property type="evidence" value="ECO:0007669"/>
    <property type="project" value="TreeGrafter"/>
</dbReference>
<feature type="modified residue" description="4-aspartylphosphate" evidence="10">
    <location>
        <position position="54"/>
    </location>
</feature>
<keyword evidence="4 9" id="KW-0902">Two-component regulatory system</keyword>
<dbReference type="InterPro" id="IPR011006">
    <property type="entry name" value="CheY-like_superfamily"/>
</dbReference>
<dbReference type="Pfam" id="PF00072">
    <property type="entry name" value="Response_reg"/>
    <property type="match status" value="1"/>
</dbReference>
<sequence length="240" mass="26112">MIQVLLVEDDPMVAELNRLYVERVDGFRVAATAGDGAGALEALRAGGIDLLLLDIAMPGPDGLEVLARIRAAGLDVDVILVTAARDTATIGRAVKLGAVDYLIKPFAFERMKQALERYRDAHALMRDPHAASQDEVDRVFARPKAPAPAAPDLPKGLDPARLASVWRAILAFEGAPFTSEDLAVRVGITRVSVRKYLEFLWGLQVLHREPATGGIGRPVHRYEVRRAHVAALRPYLGEEA</sequence>
<evidence type="ECO:0000256" key="8">
    <source>
        <dbReference type="ARBA" id="ARBA00023163"/>
    </source>
</evidence>
<dbReference type="EMBL" id="AP027081">
    <property type="protein sequence ID" value="BDU76662.1"/>
    <property type="molecule type" value="Genomic_DNA"/>
</dbReference>
<evidence type="ECO:0000256" key="3">
    <source>
        <dbReference type="ARBA" id="ARBA00022553"/>
    </source>
</evidence>
<evidence type="ECO:0000256" key="4">
    <source>
        <dbReference type="ARBA" id="ARBA00023012"/>
    </source>
</evidence>
<dbReference type="AlphaFoldDB" id="A0AA48GSA0"/>
<evidence type="ECO:0000256" key="7">
    <source>
        <dbReference type="ARBA" id="ARBA00023159"/>
    </source>
</evidence>
<dbReference type="PROSITE" id="PS50110">
    <property type="entry name" value="RESPONSE_REGULATORY"/>
    <property type="match status" value="1"/>
</dbReference>
<protein>
    <recommendedName>
        <fullName evidence="9">Transcriptional regulatory protein</fullName>
    </recommendedName>
</protein>
<keyword evidence="7 9" id="KW-0010">Activator</keyword>
<dbReference type="PANTHER" id="PTHR45526">
    <property type="entry name" value="TRANSCRIPTIONAL REGULATORY PROTEIN DPIA"/>
    <property type="match status" value="1"/>
</dbReference>
<evidence type="ECO:0000256" key="2">
    <source>
        <dbReference type="ARBA" id="ARBA00022490"/>
    </source>
</evidence>
<proteinExistence type="predicted"/>
<evidence type="ECO:0000313" key="12">
    <source>
        <dbReference type="EMBL" id="BDU76662.1"/>
    </source>
</evidence>
<dbReference type="GO" id="GO:0003677">
    <property type="term" value="F:DNA binding"/>
    <property type="evidence" value="ECO:0007669"/>
    <property type="project" value="UniProtKB-KW"/>
</dbReference>
<accession>A0AA48GSA0</accession>
<dbReference type="KEGG" id="msea:METESE_16200"/>
<keyword evidence="6 9" id="KW-0238">DNA-binding</keyword>
<organism evidence="12 13">
    <name type="scientific">Mesoterricola sediminis</name>
    <dbReference type="NCBI Taxonomy" id="2927980"/>
    <lineage>
        <taxon>Bacteria</taxon>
        <taxon>Pseudomonadati</taxon>
        <taxon>Acidobacteriota</taxon>
        <taxon>Holophagae</taxon>
        <taxon>Holophagales</taxon>
        <taxon>Holophagaceae</taxon>
        <taxon>Mesoterricola</taxon>
    </lineage>
</organism>
<dbReference type="InterPro" id="IPR001789">
    <property type="entry name" value="Sig_transdc_resp-reg_receiver"/>
</dbReference>
<name>A0AA48GSA0_9BACT</name>
<evidence type="ECO:0000313" key="13">
    <source>
        <dbReference type="Proteomes" id="UP001228113"/>
    </source>
</evidence>
<evidence type="ECO:0000256" key="6">
    <source>
        <dbReference type="ARBA" id="ARBA00023125"/>
    </source>
</evidence>
<keyword evidence="3 10" id="KW-0597">Phosphoprotein</keyword>
<dbReference type="Gene3D" id="3.40.50.2300">
    <property type="match status" value="1"/>
</dbReference>
<evidence type="ECO:0000256" key="1">
    <source>
        <dbReference type="ARBA" id="ARBA00004496"/>
    </source>
</evidence>